<keyword evidence="10 13" id="KW-1133">Transmembrane helix</keyword>
<evidence type="ECO:0000256" key="6">
    <source>
        <dbReference type="ARBA" id="ARBA00022660"/>
    </source>
</evidence>
<evidence type="ECO:0000313" key="15">
    <source>
        <dbReference type="Proteomes" id="UP000318582"/>
    </source>
</evidence>
<keyword evidence="11" id="KW-0496">Mitochondrion</keyword>
<evidence type="ECO:0000256" key="3">
    <source>
        <dbReference type="ARBA" id="ARBA00009960"/>
    </source>
</evidence>
<evidence type="ECO:0000256" key="13">
    <source>
        <dbReference type="SAM" id="Phobius"/>
    </source>
</evidence>
<keyword evidence="6" id="KW-0679">Respiratory chain</keyword>
<keyword evidence="15" id="KW-1185">Reference proteome</keyword>
<evidence type="ECO:0000256" key="12">
    <source>
        <dbReference type="ARBA" id="ARBA00023136"/>
    </source>
</evidence>
<comment type="subcellular location">
    <subcellularLocation>
        <location evidence="2">Mitochondrion inner membrane</location>
        <topology evidence="2">Single-pass membrane protein</topology>
        <orientation evidence="2">Matrix side</orientation>
    </subcellularLocation>
</comment>
<dbReference type="GO" id="GO:0005743">
    <property type="term" value="C:mitochondrial inner membrane"/>
    <property type="evidence" value="ECO:0007669"/>
    <property type="project" value="UniProtKB-SubCell"/>
</dbReference>
<evidence type="ECO:0000256" key="5">
    <source>
        <dbReference type="ARBA" id="ARBA00022448"/>
    </source>
</evidence>
<dbReference type="Pfam" id="PF15879">
    <property type="entry name" value="MWFE"/>
    <property type="match status" value="1"/>
</dbReference>
<evidence type="ECO:0000256" key="9">
    <source>
        <dbReference type="ARBA" id="ARBA00022982"/>
    </source>
</evidence>
<dbReference type="PANTHER" id="PTHR17098:SF2">
    <property type="entry name" value="NADH DEHYDROGENASE [UBIQUINONE] 1 ALPHA SUBCOMPLEX SUBUNIT 1"/>
    <property type="match status" value="1"/>
</dbReference>
<keyword evidence="5" id="KW-0813">Transport</keyword>
<sequence length="93" mass="10918">MAAARQRWLVPIEPLFPLLVIGAAGLLMRWGVAKYQRYENDGKPKRWSVDRWDRRMMERDSRLTGNVNVQQAEVEAPKAFLTNSAWELERPFM</sequence>
<dbReference type="InterPro" id="IPR017384">
    <property type="entry name" value="NADH_Ub_cplx-1_asu_su-1"/>
</dbReference>
<gene>
    <name evidence="14" type="ORF">PhCBS80983_g05614</name>
</gene>
<evidence type="ECO:0000256" key="7">
    <source>
        <dbReference type="ARBA" id="ARBA00022692"/>
    </source>
</evidence>
<accession>A0A507DVV0</accession>
<evidence type="ECO:0000256" key="1">
    <source>
        <dbReference type="ARBA" id="ARBA00003195"/>
    </source>
</evidence>
<organism evidence="14 15">
    <name type="scientific">Powellomyces hirtus</name>
    <dbReference type="NCBI Taxonomy" id="109895"/>
    <lineage>
        <taxon>Eukaryota</taxon>
        <taxon>Fungi</taxon>
        <taxon>Fungi incertae sedis</taxon>
        <taxon>Chytridiomycota</taxon>
        <taxon>Chytridiomycota incertae sedis</taxon>
        <taxon>Chytridiomycetes</taxon>
        <taxon>Spizellomycetales</taxon>
        <taxon>Powellomycetaceae</taxon>
        <taxon>Powellomyces</taxon>
    </lineage>
</organism>
<protein>
    <recommendedName>
        <fullName evidence="4">NADH dehydrogenase [ubiquinone] 1 alpha subcomplex subunit 1</fullName>
    </recommendedName>
</protein>
<dbReference type="EMBL" id="QEAQ01000129">
    <property type="protein sequence ID" value="TPX55078.1"/>
    <property type="molecule type" value="Genomic_DNA"/>
</dbReference>
<evidence type="ECO:0000256" key="8">
    <source>
        <dbReference type="ARBA" id="ARBA00022792"/>
    </source>
</evidence>
<feature type="transmembrane region" description="Helical" evidence="13">
    <location>
        <begin position="15"/>
        <end position="32"/>
    </location>
</feature>
<dbReference type="AlphaFoldDB" id="A0A507DVV0"/>
<evidence type="ECO:0000256" key="10">
    <source>
        <dbReference type="ARBA" id="ARBA00022989"/>
    </source>
</evidence>
<evidence type="ECO:0000256" key="4">
    <source>
        <dbReference type="ARBA" id="ARBA00016392"/>
    </source>
</evidence>
<dbReference type="STRING" id="109895.A0A507DVV0"/>
<evidence type="ECO:0000313" key="14">
    <source>
        <dbReference type="EMBL" id="TPX55078.1"/>
    </source>
</evidence>
<comment type="similarity">
    <text evidence="3">Belongs to the complex I NDUFA1 subunit family.</text>
</comment>
<evidence type="ECO:0000256" key="2">
    <source>
        <dbReference type="ARBA" id="ARBA00004298"/>
    </source>
</evidence>
<evidence type="ECO:0000256" key="11">
    <source>
        <dbReference type="ARBA" id="ARBA00023128"/>
    </source>
</evidence>
<reference evidence="14 15" key="1">
    <citation type="journal article" date="2019" name="Sci. Rep.">
        <title>Comparative genomics of chytrid fungi reveal insights into the obligate biotrophic and pathogenic lifestyle of Synchytrium endobioticum.</title>
        <authorList>
            <person name="van de Vossenberg B.T.L.H."/>
            <person name="Warris S."/>
            <person name="Nguyen H.D.T."/>
            <person name="van Gent-Pelzer M.P.E."/>
            <person name="Joly D.L."/>
            <person name="van de Geest H.C."/>
            <person name="Bonants P.J.M."/>
            <person name="Smith D.S."/>
            <person name="Levesque C.A."/>
            <person name="van der Lee T.A.J."/>
        </authorList>
    </citation>
    <scope>NUCLEOTIDE SEQUENCE [LARGE SCALE GENOMIC DNA]</scope>
    <source>
        <strain evidence="14 15">CBS 809.83</strain>
    </source>
</reference>
<dbReference type="PANTHER" id="PTHR17098">
    <property type="entry name" value="NADH-UBIQUINONE OXIDOREDUCTASE MWFE SUBUNIT"/>
    <property type="match status" value="1"/>
</dbReference>
<comment type="caution">
    <text evidence="14">The sequence shown here is derived from an EMBL/GenBank/DDBJ whole genome shotgun (WGS) entry which is preliminary data.</text>
</comment>
<keyword evidence="7 13" id="KW-0812">Transmembrane</keyword>
<comment type="function">
    <text evidence="1">Accessory subunit of the mitochondrial membrane respiratory chain NADH dehydrogenase (Complex I), that is believed not to be involved in catalysis. Complex I functions in the transfer of electrons from NADH to the respiratory chain. The immediate electron acceptor for the enzyme is believed to be ubiquinone.</text>
</comment>
<dbReference type="Proteomes" id="UP000318582">
    <property type="component" value="Unassembled WGS sequence"/>
</dbReference>
<name>A0A507DVV0_9FUNG</name>
<proteinExistence type="inferred from homology"/>
<keyword evidence="12 13" id="KW-0472">Membrane</keyword>
<keyword evidence="9" id="KW-0249">Electron transport</keyword>
<keyword evidence="8" id="KW-0999">Mitochondrion inner membrane</keyword>